<evidence type="ECO:0000313" key="3">
    <source>
        <dbReference type="EMBL" id="BCS85482.1"/>
    </source>
</evidence>
<dbReference type="EMBL" id="AP024484">
    <property type="protein sequence ID" value="BCS85482.1"/>
    <property type="molecule type" value="Genomic_DNA"/>
</dbReference>
<organism evidence="3 4">
    <name type="scientific">Prevotella herbatica</name>
    <dbReference type="NCBI Taxonomy" id="2801997"/>
    <lineage>
        <taxon>Bacteria</taxon>
        <taxon>Pseudomonadati</taxon>
        <taxon>Bacteroidota</taxon>
        <taxon>Bacteroidia</taxon>
        <taxon>Bacteroidales</taxon>
        <taxon>Prevotellaceae</taxon>
        <taxon>Prevotella</taxon>
    </lineage>
</organism>
<evidence type="ECO:0000256" key="1">
    <source>
        <dbReference type="SAM" id="MobiDB-lite"/>
    </source>
</evidence>
<keyword evidence="2" id="KW-0472">Membrane</keyword>
<dbReference type="Proteomes" id="UP001319045">
    <property type="component" value="Chromosome"/>
</dbReference>
<evidence type="ECO:0000256" key="2">
    <source>
        <dbReference type="SAM" id="Phobius"/>
    </source>
</evidence>
<gene>
    <name evidence="3" type="ORF">prwr041_13750</name>
</gene>
<keyword evidence="4" id="KW-1185">Reference proteome</keyword>
<feature type="transmembrane region" description="Helical" evidence="2">
    <location>
        <begin position="7"/>
        <end position="28"/>
    </location>
</feature>
<keyword evidence="3" id="KW-0131">Cell cycle</keyword>
<keyword evidence="2" id="KW-1133">Transmembrane helix</keyword>
<feature type="compositionally biased region" description="Basic and acidic residues" evidence="1">
    <location>
        <begin position="301"/>
        <end position="317"/>
    </location>
</feature>
<keyword evidence="3" id="KW-0132">Cell division</keyword>
<reference evidence="3 4" key="1">
    <citation type="journal article" date="2022" name="Int. J. Syst. Evol. Microbiol.">
        <title>Prevotella herbatica sp. nov., a plant polysaccharide-decomposing anaerobic bacterium isolated from a methanogenic reactor.</title>
        <authorList>
            <person name="Uek A."/>
            <person name="Tonouchi A."/>
            <person name="Kaku N."/>
            <person name="Ueki K."/>
        </authorList>
    </citation>
    <scope>NUCLEOTIDE SEQUENCE [LARGE SCALE GENOMIC DNA]</scope>
    <source>
        <strain evidence="3 4">WR041</strain>
    </source>
</reference>
<proteinExistence type="predicted"/>
<accession>A0ABM7NY86</accession>
<sequence>MRINWKKILIITLDSALAIYLMFAFTAFNKPDEKTKLCTKVNINIQDEATNGFIDTHEIKNRLRKGNIYPLKMPLDDVNSRKIEETLKSSPFVKTAECYKTQDGQVCITLTQRMPVVRIKSDRGDDYYLDDNDCIMPNSHYTSDLIIATGHITKWFATNYISPLSKTLMENDLWKNQIEQINVMPDLGIELVPRVGNHIVYIGQLPYCKYKKLKNKIVSDFVNKKMNRLEKFYKYGLSQAGWNKYSYINLEFDNQIICKKVFKEKKDDKSIESALAVSDNIGGIPVKSQEVSKTGNLSPEKGNKPEANKTTSSKKELSGNTANKKVNNKTRI</sequence>
<name>A0ABM7NY86_9BACT</name>
<keyword evidence="2" id="KW-0812">Transmembrane</keyword>
<feature type="region of interest" description="Disordered" evidence="1">
    <location>
        <begin position="286"/>
        <end position="332"/>
    </location>
</feature>
<protein>
    <submittedName>
        <fullName evidence="3">Cell division protein FtsQ</fullName>
    </submittedName>
</protein>
<dbReference type="GO" id="GO:0051301">
    <property type="term" value="P:cell division"/>
    <property type="evidence" value="ECO:0007669"/>
    <property type="project" value="UniProtKB-KW"/>
</dbReference>
<evidence type="ECO:0000313" key="4">
    <source>
        <dbReference type="Proteomes" id="UP001319045"/>
    </source>
</evidence>